<dbReference type="CDD" id="cd19941">
    <property type="entry name" value="TIL"/>
    <property type="match status" value="1"/>
</dbReference>
<dbReference type="RefSeq" id="XP_028133516.1">
    <property type="nucleotide sequence ID" value="XM_028277715.1"/>
</dbReference>
<feature type="chain" id="PRO_5027641914" evidence="1">
    <location>
        <begin position="20"/>
        <end position="86"/>
    </location>
</feature>
<dbReference type="OrthoDB" id="6236007at2759"/>
<reference evidence="3" key="1">
    <citation type="submission" date="2025-08" db="UniProtKB">
        <authorList>
            <consortium name="RefSeq"/>
        </authorList>
    </citation>
    <scope>IDENTIFICATION</scope>
    <source>
        <tissue evidence="3">Whole insect</tissue>
    </source>
</reference>
<evidence type="ECO:0000259" key="2">
    <source>
        <dbReference type="Pfam" id="PF01826"/>
    </source>
</evidence>
<dbReference type="SUPFAM" id="SSF57567">
    <property type="entry name" value="Serine protease inhibitors"/>
    <property type="match status" value="1"/>
</dbReference>
<dbReference type="Gene3D" id="2.10.25.10">
    <property type="entry name" value="Laminin"/>
    <property type="match status" value="1"/>
</dbReference>
<keyword evidence="1" id="KW-0732">Signal</keyword>
<feature type="domain" description="TIL" evidence="2">
    <location>
        <begin position="24"/>
        <end position="79"/>
    </location>
</feature>
<dbReference type="FunCoup" id="A0A6P7FCW5">
    <property type="interactions" value="66"/>
</dbReference>
<dbReference type="KEGG" id="dvv:114328759"/>
<dbReference type="AlphaFoldDB" id="A0A6P7FCW5"/>
<gene>
    <name evidence="3" type="primary">LOC114328759</name>
</gene>
<evidence type="ECO:0000313" key="3">
    <source>
        <dbReference type="RefSeq" id="XP_028133516.1"/>
    </source>
</evidence>
<accession>A0A6P7FCW5</accession>
<sequence length="86" mass="9764">MKTIILFVFLIFAIAQIQCQKGLCGPNEQFIECKSCCKEPTCQQRIPPRCDICPAICRTGCVCLPGYIRKSENGPCVQRCHIRRDK</sequence>
<evidence type="ECO:0000256" key="1">
    <source>
        <dbReference type="SAM" id="SignalP"/>
    </source>
</evidence>
<feature type="signal peptide" evidence="1">
    <location>
        <begin position="1"/>
        <end position="19"/>
    </location>
</feature>
<organism evidence="3">
    <name type="scientific">Diabrotica virgifera virgifera</name>
    <name type="common">western corn rootworm</name>
    <dbReference type="NCBI Taxonomy" id="50390"/>
    <lineage>
        <taxon>Eukaryota</taxon>
        <taxon>Metazoa</taxon>
        <taxon>Ecdysozoa</taxon>
        <taxon>Arthropoda</taxon>
        <taxon>Hexapoda</taxon>
        <taxon>Insecta</taxon>
        <taxon>Pterygota</taxon>
        <taxon>Neoptera</taxon>
        <taxon>Endopterygota</taxon>
        <taxon>Coleoptera</taxon>
        <taxon>Polyphaga</taxon>
        <taxon>Cucujiformia</taxon>
        <taxon>Chrysomeloidea</taxon>
        <taxon>Chrysomelidae</taxon>
        <taxon>Galerucinae</taxon>
        <taxon>Diabroticina</taxon>
        <taxon>Diabroticites</taxon>
        <taxon>Diabrotica</taxon>
    </lineage>
</organism>
<dbReference type="InterPro" id="IPR002919">
    <property type="entry name" value="TIL_dom"/>
</dbReference>
<name>A0A6P7FCW5_DIAVI</name>
<dbReference type="InParanoid" id="A0A6P7FCW5"/>
<dbReference type="InterPro" id="IPR036084">
    <property type="entry name" value="Ser_inhib-like_sf"/>
</dbReference>
<protein>
    <submittedName>
        <fullName evidence="3">Chymotrypsin inhibitor-like</fullName>
    </submittedName>
</protein>
<proteinExistence type="predicted"/>
<dbReference type="Pfam" id="PF01826">
    <property type="entry name" value="TIL"/>
    <property type="match status" value="1"/>
</dbReference>